<dbReference type="GO" id="GO:0000402">
    <property type="term" value="F:crossed form four-way junction DNA binding"/>
    <property type="evidence" value="ECO:0007669"/>
    <property type="project" value="TreeGrafter"/>
</dbReference>
<evidence type="ECO:0000259" key="1">
    <source>
        <dbReference type="PROSITE" id="PS50800"/>
    </source>
</evidence>
<dbReference type="Pfam" id="PF09159">
    <property type="entry name" value="Ydc2-catalyt"/>
    <property type="match status" value="1"/>
</dbReference>
<dbReference type="GO" id="GO:0005739">
    <property type="term" value="C:mitochondrion"/>
    <property type="evidence" value="ECO:0007669"/>
    <property type="project" value="TreeGrafter"/>
</dbReference>
<dbReference type="InterPro" id="IPR003034">
    <property type="entry name" value="SAP_dom"/>
</dbReference>
<dbReference type="Gene3D" id="3.30.420.10">
    <property type="entry name" value="Ribonuclease H-like superfamily/Ribonuclease H"/>
    <property type="match status" value="1"/>
</dbReference>
<protein>
    <submittedName>
        <fullName evidence="2">Ribonuclease H-like protein</fullName>
    </submittedName>
</protein>
<reference evidence="2 3" key="1">
    <citation type="submission" date="2023-11" db="EMBL/GenBank/DDBJ databases">
        <title>An acidophilic fungus is an integral part of prey digestion in a carnivorous sundew plant.</title>
        <authorList>
            <person name="Tsai I.J."/>
        </authorList>
    </citation>
    <scope>NUCLEOTIDE SEQUENCE [LARGE SCALE GENOMIC DNA]</scope>
    <source>
        <strain evidence="2">169a</strain>
    </source>
</reference>
<organism evidence="2 3">
    <name type="scientific">Acrodontium crateriforme</name>
    <dbReference type="NCBI Taxonomy" id="150365"/>
    <lineage>
        <taxon>Eukaryota</taxon>
        <taxon>Fungi</taxon>
        <taxon>Dikarya</taxon>
        <taxon>Ascomycota</taxon>
        <taxon>Pezizomycotina</taxon>
        <taxon>Dothideomycetes</taxon>
        <taxon>Dothideomycetidae</taxon>
        <taxon>Mycosphaerellales</taxon>
        <taxon>Teratosphaeriaceae</taxon>
        <taxon>Acrodontium</taxon>
    </lineage>
</organism>
<dbReference type="CDD" id="cd16963">
    <property type="entry name" value="CCE1"/>
    <property type="match status" value="1"/>
</dbReference>
<dbReference type="PANTHER" id="PTHR28072">
    <property type="entry name" value="CRUCIFORM CUTTING ENDONUCLEASE 1, MITOCHONDRIAL-RELATED"/>
    <property type="match status" value="1"/>
</dbReference>
<dbReference type="GO" id="GO:0070336">
    <property type="term" value="F:flap-structured DNA binding"/>
    <property type="evidence" value="ECO:0007669"/>
    <property type="project" value="TreeGrafter"/>
</dbReference>
<dbReference type="SUPFAM" id="SSF53098">
    <property type="entry name" value="Ribonuclease H-like"/>
    <property type="match status" value="1"/>
</dbReference>
<evidence type="ECO:0000313" key="2">
    <source>
        <dbReference type="EMBL" id="WPH00999.1"/>
    </source>
</evidence>
<evidence type="ECO:0000313" key="3">
    <source>
        <dbReference type="Proteomes" id="UP001303373"/>
    </source>
</evidence>
<dbReference type="InterPro" id="IPR015242">
    <property type="entry name" value="Ydc2_cat"/>
</dbReference>
<name>A0AAQ3M466_9PEZI</name>
<dbReference type="Proteomes" id="UP001303373">
    <property type="component" value="Chromosome 5"/>
</dbReference>
<accession>A0AAQ3M466</accession>
<dbReference type="InterPro" id="IPR039197">
    <property type="entry name" value="Mrs1/Cce1"/>
</dbReference>
<dbReference type="GO" id="GO:0004520">
    <property type="term" value="F:DNA endonuclease activity"/>
    <property type="evidence" value="ECO:0007669"/>
    <property type="project" value="TreeGrafter"/>
</dbReference>
<sequence length="354" mass="39369">MVSRALTKPWTLSALKASQLKYATFLMGLPSAGSKSELENLITEEIARPSRALESHRVLSVDMGIRNLAFCTLDVPKTTNQPWKVKTWKRVDLLEGLSHANDEEAPQSKESKLLTLAEQKRRKSAILASVSKTAFNPSSLSVIAHKITRDLLSYQPDTVLIERQRFRSGGAAAIQEWTVRVNMLESMIWACMETIRHSNDTSSGVFPSTIEVNPARVARFWSAGSYIDLLPPNDLFLGGVGSTEMAKLEPKKIDKQEKIDVVRRWATNHGDSENHVSIEFEGEAAKVAKAFETKEKLSGSATRKRDAVSTMGKLDDLADCLLQAGAFVRWSTNQQRIRNLVADAHIQHGTEIEK</sequence>
<feature type="domain" description="SAP" evidence="1">
    <location>
        <begin position="12"/>
        <end position="46"/>
    </location>
</feature>
<dbReference type="PROSITE" id="PS50800">
    <property type="entry name" value="SAP"/>
    <property type="match status" value="1"/>
</dbReference>
<dbReference type="InterPro" id="IPR036397">
    <property type="entry name" value="RNaseH_sf"/>
</dbReference>
<dbReference type="GO" id="GO:0000403">
    <property type="term" value="F:Y-form DNA binding"/>
    <property type="evidence" value="ECO:0007669"/>
    <property type="project" value="TreeGrafter"/>
</dbReference>
<dbReference type="EMBL" id="CP138584">
    <property type="protein sequence ID" value="WPH00999.1"/>
    <property type="molecule type" value="Genomic_DNA"/>
</dbReference>
<dbReference type="PANTHER" id="PTHR28072:SF1">
    <property type="entry name" value="CRUCIFORM CUTTING ENDONUCLEASE 1, MITOCHONDRIAL-RELATED"/>
    <property type="match status" value="1"/>
</dbReference>
<dbReference type="InterPro" id="IPR012337">
    <property type="entry name" value="RNaseH-like_sf"/>
</dbReference>
<keyword evidence="3" id="KW-1185">Reference proteome</keyword>
<gene>
    <name evidence="2" type="ORF">R9X50_00383300</name>
</gene>
<proteinExistence type="predicted"/>
<dbReference type="AlphaFoldDB" id="A0AAQ3M466"/>